<accession>A0A6J6NWT7</accession>
<proteinExistence type="predicted"/>
<evidence type="ECO:0000313" key="1">
    <source>
        <dbReference type="EMBL" id="CAB4690462.1"/>
    </source>
</evidence>
<organism evidence="1">
    <name type="scientific">freshwater metagenome</name>
    <dbReference type="NCBI Taxonomy" id="449393"/>
    <lineage>
        <taxon>unclassified sequences</taxon>
        <taxon>metagenomes</taxon>
        <taxon>ecological metagenomes</taxon>
    </lineage>
</organism>
<reference evidence="1" key="1">
    <citation type="submission" date="2020-05" db="EMBL/GenBank/DDBJ databases">
        <authorList>
            <person name="Chiriac C."/>
            <person name="Salcher M."/>
            <person name="Ghai R."/>
            <person name="Kavagutti S V."/>
        </authorList>
    </citation>
    <scope>NUCLEOTIDE SEQUENCE</scope>
</reference>
<sequence>MKAPTQNTNLAETKKLMAAEAKRLGGNGVMDFRYSQKADRGANLFKWDTERLNLSGTLIILSTEPEVS</sequence>
<gene>
    <name evidence="1" type="ORF">UFOPK2373_00765</name>
</gene>
<dbReference type="EMBL" id="CAEZXL010000128">
    <property type="protein sequence ID" value="CAB4690462.1"/>
    <property type="molecule type" value="Genomic_DNA"/>
</dbReference>
<name>A0A6J6NWT7_9ZZZZ</name>
<protein>
    <submittedName>
        <fullName evidence="1">Unannotated protein</fullName>
    </submittedName>
</protein>
<dbReference type="AlphaFoldDB" id="A0A6J6NWT7"/>